<comment type="caution">
    <text evidence="3">The sequence shown here is derived from an EMBL/GenBank/DDBJ whole genome shotgun (WGS) entry which is preliminary data.</text>
</comment>
<feature type="domain" description="Beta-lactamase-related" evidence="2">
    <location>
        <begin position="51"/>
        <end position="346"/>
    </location>
</feature>
<evidence type="ECO:0000313" key="4">
    <source>
        <dbReference type="Proteomes" id="UP000599024"/>
    </source>
</evidence>
<evidence type="ECO:0000256" key="1">
    <source>
        <dbReference type="ARBA" id="ARBA00022801"/>
    </source>
</evidence>
<dbReference type="GO" id="GO:0016787">
    <property type="term" value="F:hydrolase activity"/>
    <property type="evidence" value="ECO:0007669"/>
    <property type="project" value="UniProtKB-KW"/>
</dbReference>
<dbReference type="PANTHER" id="PTHR43283:SF11">
    <property type="entry name" value="BETA-LACTAMASE-RELATED DOMAIN-CONTAINING PROTEIN"/>
    <property type="match status" value="1"/>
</dbReference>
<dbReference type="PANTHER" id="PTHR43283">
    <property type="entry name" value="BETA-LACTAMASE-RELATED"/>
    <property type="match status" value="1"/>
</dbReference>
<accession>A0A8J6N724</accession>
<organism evidence="3 4">
    <name type="scientific">Candidatus Desulfatifera sulfidica</name>
    <dbReference type="NCBI Taxonomy" id="2841691"/>
    <lineage>
        <taxon>Bacteria</taxon>
        <taxon>Pseudomonadati</taxon>
        <taxon>Thermodesulfobacteriota</taxon>
        <taxon>Desulfobulbia</taxon>
        <taxon>Desulfobulbales</taxon>
        <taxon>Desulfobulbaceae</taxon>
        <taxon>Candidatus Desulfatifera</taxon>
    </lineage>
</organism>
<evidence type="ECO:0000259" key="2">
    <source>
        <dbReference type="Pfam" id="PF00144"/>
    </source>
</evidence>
<dbReference type="Gene3D" id="3.40.710.10">
    <property type="entry name" value="DD-peptidase/beta-lactamase superfamily"/>
    <property type="match status" value="1"/>
</dbReference>
<reference evidence="3 4" key="1">
    <citation type="submission" date="2020-08" db="EMBL/GenBank/DDBJ databases">
        <title>Bridging the membrane lipid divide: bacteria of the FCB group superphylum have the potential to synthesize archaeal ether lipids.</title>
        <authorList>
            <person name="Villanueva L."/>
            <person name="Von Meijenfeldt F.A.B."/>
            <person name="Westbye A.B."/>
            <person name="Yadav S."/>
            <person name="Hopmans E.C."/>
            <person name="Dutilh B.E."/>
            <person name="Sinninghe Damste J.S."/>
        </authorList>
    </citation>
    <scope>NUCLEOTIDE SEQUENCE [LARGE SCALE GENOMIC DNA]</scope>
    <source>
        <strain evidence="3">NIOZ-UU81</strain>
    </source>
</reference>
<proteinExistence type="predicted"/>
<protein>
    <submittedName>
        <fullName evidence="3">Serine hydrolase</fullName>
    </submittedName>
</protein>
<dbReference type="EMBL" id="JACNLK010000012">
    <property type="protein sequence ID" value="MBC8207734.1"/>
    <property type="molecule type" value="Genomic_DNA"/>
</dbReference>
<dbReference type="InterPro" id="IPR050789">
    <property type="entry name" value="Diverse_Enzym_Activities"/>
</dbReference>
<sequence length="375" mass="42935">MVNYQNIDRLLKERFERALSERIFSGAALGFLFFEQNKVHRLERYFGKISYGSAGNMVNEETVFDLASLTKSLATMPALLHLMVKMDMGWKTTLFDIFGSGIPEDKKQITIEQMVSHSAGFPAHREYFKDLVHYPSQLRKKKLWADILKEKLIYKPGAEHFYSDLDFMLLGYLIEYKSKMSLDRYIEKNIYKPAGLTDKLFFSSSAAKNIKYAKTENDSRSGKPLSGQVHDDNSRAIGGVAGHAGLFGNLQGVLKAGEELLRQCLDQNNAGFYAGVDMHQELLCDKKNRNWKLGFDRPSAIGSSSGHYFSDSTFGHLGFTGTSFWIDPEQQLVLVLLTNRVHPSRRNIKIKKFRPQIHDFMLEWFLEMRQQKTPS</sequence>
<name>A0A8J6N724_9BACT</name>
<dbReference type="InterPro" id="IPR001466">
    <property type="entry name" value="Beta-lactam-related"/>
</dbReference>
<evidence type="ECO:0000313" key="3">
    <source>
        <dbReference type="EMBL" id="MBC8207734.1"/>
    </source>
</evidence>
<keyword evidence="1 3" id="KW-0378">Hydrolase</keyword>
<dbReference type="InterPro" id="IPR012338">
    <property type="entry name" value="Beta-lactam/transpept-like"/>
</dbReference>
<dbReference type="Proteomes" id="UP000599024">
    <property type="component" value="Unassembled WGS sequence"/>
</dbReference>
<dbReference type="Pfam" id="PF00144">
    <property type="entry name" value="Beta-lactamase"/>
    <property type="match status" value="1"/>
</dbReference>
<gene>
    <name evidence="3" type="ORF">H8E79_01010</name>
</gene>
<dbReference type="SUPFAM" id="SSF56601">
    <property type="entry name" value="beta-lactamase/transpeptidase-like"/>
    <property type="match status" value="1"/>
</dbReference>
<dbReference type="AlphaFoldDB" id="A0A8J6N724"/>